<dbReference type="RefSeq" id="WP_354702299.1">
    <property type="nucleotide sequence ID" value="NZ_CP114014.1"/>
</dbReference>
<proteinExistence type="predicted"/>
<name>A0AAU7AW08_9ACTN</name>
<dbReference type="KEGG" id="parq:DSM112329_02657"/>
<dbReference type="AlphaFoldDB" id="A0AAU7AW08"/>
<gene>
    <name evidence="1" type="ORF">DSM112329_02657</name>
</gene>
<sequence>MSPDRRDDETREHRDPDAILAELGRRLDQAYAAAPAQLRGAARLRDGAERVRGALGRHPVVGRRRWIGLGAVAALLVGPTAVATHDTLFGTNPPAAPGSLDGPGALSPDAAGTPVAVAAGSARGIPWRLSASLCRYGTVQAVGLFLDVPGGGAGSRCDVAARRGGLPTGSATGAPSPAALRDRRIQTYIDPVADVTWVFGVLPAGATAAAVRSRPLEVAGAPGATTRAMAVAIDPRAVPRGVPSGLSVFAVALPGAREVTATTVAGPDSSVVLRCTRAGRCLPATPTPPEESRP</sequence>
<evidence type="ECO:0000313" key="1">
    <source>
        <dbReference type="EMBL" id="XAY05797.1"/>
    </source>
</evidence>
<accession>A0AAU7AW08</accession>
<protein>
    <submittedName>
        <fullName evidence="1">Uncharacterized protein</fullName>
    </submittedName>
</protein>
<reference evidence="1" key="1">
    <citation type="submission" date="2022-12" db="EMBL/GenBank/DDBJ databases">
        <title>Paraconexibacter alkalitolerans sp. nov. and Baekduia alba sp. nov., isolated from soil and emended description of the genera Paraconexibacter (Chun et al., 2020) and Baekduia (An et al., 2020).</title>
        <authorList>
            <person name="Vieira S."/>
            <person name="Huber K.J."/>
            <person name="Geppert A."/>
            <person name="Wolf J."/>
            <person name="Neumann-Schaal M."/>
            <person name="Muesken M."/>
            <person name="Overmann J."/>
        </authorList>
    </citation>
    <scope>NUCLEOTIDE SEQUENCE</scope>
    <source>
        <strain evidence="1">AEG42_29</strain>
    </source>
</reference>
<dbReference type="EMBL" id="CP114014">
    <property type="protein sequence ID" value="XAY05797.1"/>
    <property type="molecule type" value="Genomic_DNA"/>
</dbReference>
<organism evidence="1">
    <name type="scientific">Paraconexibacter sp. AEG42_29</name>
    <dbReference type="NCBI Taxonomy" id="2997339"/>
    <lineage>
        <taxon>Bacteria</taxon>
        <taxon>Bacillati</taxon>
        <taxon>Actinomycetota</taxon>
        <taxon>Thermoleophilia</taxon>
        <taxon>Solirubrobacterales</taxon>
        <taxon>Paraconexibacteraceae</taxon>
        <taxon>Paraconexibacter</taxon>
    </lineage>
</organism>